<comment type="subcellular location">
    <subcellularLocation>
        <location evidence="1">Nucleus</location>
    </subcellularLocation>
</comment>
<feature type="domain" description="Nuclear respiratory factor 1 NLS/DNA-binding dimerisation" evidence="8">
    <location>
        <begin position="280"/>
        <end position="487"/>
    </location>
</feature>
<evidence type="ECO:0000256" key="3">
    <source>
        <dbReference type="ARBA" id="ARBA00023015"/>
    </source>
</evidence>
<dbReference type="Proteomes" id="UP000289886">
    <property type="component" value="Unassembled WGS sequence"/>
</dbReference>
<reference evidence="9 10" key="1">
    <citation type="submission" date="2019-01" db="EMBL/GenBank/DDBJ databases">
        <title>Draft Genome and Complete Hox-Cluster Characterization of the Sterlet Sturgeon (Acipenser ruthenus).</title>
        <authorList>
            <person name="Wei Q."/>
        </authorList>
    </citation>
    <scope>NUCLEOTIDE SEQUENCE [LARGE SCALE GENOMIC DNA]</scope>
    <source>
        <strain evidence="9">WHYD16114868_AA</strain>
        <tissue evidence="9">Blood</tissue>
    </source>
</reference>
<dbReference type="InterPro" id="IPR019525">
    <property type="entry name" value="Nrf1_NLS/DNA-bd_dimer"/>
</dbReference>
<proteinExistence type="inferred from homology"/>
<dbReference type="GO" id="GO:0006357">
    <property type="term" value="P:regulation of transcription by RNA polymerase II"/>
    <property type="evidence" value="ECO:0007669"/>
    <property type="project" value="InterPro"/>
</dbReference>
<keyword evidence="6" id="KW-0539">Nucleus</keyword>
<organism evidence="9 10">
    <name type="scientific">Acipenser ruthenus</name>
    <name type="common">Sterlet sturgeon</name>
    <dbReference type="NCBI Taxonomy" id="7906"/>
    <lineage>
        <taxon>Eukaryota</taxon>
        <taxon>Metazoa</taxon>
        <taxon>Chordata</taxon>
        <taxon>Craniata</taxon>
        <taxon>Vertebrata</taxon>
        <taxon>Euteleostomi</taxon>
        <taxon>Actinopterygii</taxon>
        <taxon>Chondrostei</taxon>
        <taxon>Acipenseriformes</taxon>
        <taxon>Acipenseridae</taxon>
        <taxon>Acipenser</taxon>
    </lineage>
</organism>
<protein>
    <submittedName>
        <fullName evidence="9">Nuclear respiratory factor 1</fullName>
    </submittedName>
</protein>
<keyword evidence="10" id="KW-1185">Reference proteome</keyword>
<dbReference type="PANTHER" id="PTHR20338">
    <property type="entry name" value="NUCLEAR RESPIRATORY FACTOR 1"/>
    <property type="match status" value="1"/>
</dbReference>
<dbReference type="AlphaFoldDB" id="A0A662YWE6"/>
<keyword evidence="5" id="KW-0804">Transcription</keyword>
<gene>
    <name evidence="9" type="ORF">EOD39_10655</name>
</gene>
<dbReference type="EMBL" id="SCEB01000282">
    <property type="protein sequence ID" value="RXM99868.1"/>
    <property type="molecule type" value="Genomic_DNA"/>
</dbReference>
<evidence type="ECO:0000256" key="2">
    <source>
        <dbReference type="ARBA" id="ARBA00005713"/>
    </source>
</evidence>
<accession>A0A662YWE6</accession>
<evidence type="ECO:0000256" key="4">
    <source>
        <dbReference type="ARBA" id="ARBA00023125"/>
    </source>
</evidence>
<keyword evidence="4" id="KW-0238">DNA-binding</keyword>
<evidence type="ECO:0000313" key="10">
    <source>
        <dbReference type="Proteomes" id="UP000289886"/>
    </source>
</evidence>
<evidence type="ECO:0000256" key="6">
    <source>
        <dbReference type="ARBA" id="ARBA00023242"/>
    </source>
</evidence>
<evidence type="ECO:0000313" key="9">
    <source>
        <dbReference type="EMBL" id="RXM99868.1"/>
    </source>
</evidence>
<dbReference type="GO" id="GO:0003677">
    <property type="term" value="F:DNA binding"/>
    <property type="evidence" value="ECO:0007669"/>
    <property type="project" value="UniProtKB-KW"/>
</dbReference>
<evidence type="ECO:0000259" key="8">
    <source>
        <dbReference type="Pfam" id="PF10491"/>
    </source>
</evidence>
<comment type="caution">
    <text evidence="9">The sequence shown here is derived from an EMBL/GenBank/DDBJ whole genome shotgun (WGS) entry which is preliminary data.</text>
</comment>
<feature type="region of interest" description="Disordered" evidence="7">
    <location>
        <begin position="243"/>
        <end position="266"/>
    </location>
</feature>
<evidence type="ECO:0000256" key="1">
    <source>
        <dbReference type="ARBA" id="ARBA00004123"/>
    </source>
</evidence>
<feature type="domain" description="Nuclear respiratory factor 1 NLS/DNA-binding dimerisation" evidence="8">
    <location>
        <begin position="75"/>
        <end position="202"/>
    </location>
</feature>
<dbReference type="Pfam" id="PF10491">
    <property type="entry name" value="Nrf1_DNA-bind"/>
    <property type="match status" value="2"/>
</dbReference>
<evidence type="ECO:0000256" key="7">
    <source>
        <dbReference type="SAM" id="MobiDB-lite"/>
    </source>
</evidence>
<dbReference type="GO" id="GO:0003700">
    <property type="term" value="F:DNA-binding transcription factor activity"/>
    <property type="evidence" value="ECO:0007669"/>
    <property type="project" value="InterPro"/>
</dbReference>
<keyword evidence="3" id="KW-0805">Transcription regulation</keyword>
<dbReference type="GO" id="GO:0005634">
    <property type="term" value="C:nucleus"/>
    <property type="evidence" value="ECO:0007669"/>
    <property type="project" value="UniProtKB-SubCell"/>
</dbReference>
<name>A0A662YWE6_ACIRT</name>
<sequence>MEDHGVGQVEHMATIEAHAVAQQVQQVHVATYTEHNMLSADEDSPSSPEDTSYDDSDILNSTGTDEVTAHLAAAGPVGMAAAAAVATGKKRKRPHIFESNPSIRKRQQTRLLRKLRATLDEYTTRVGQQAIVLCISPSKPNALFKVFGAAPLENVVRKYKSMILEDLETALAEHAPPPSEISSELPPLTIDGIPVSVDKMTQHPPMEDHGVGQVEHMATIEAHAVAQQVQQVHVATYTEHNMLSADEDSPSSPEDTSYDDSDILNSTGTDEVTAHLAAAGPVGMAAAAAVATGKKRKRPHIFESNPSIRKRQQTRLLRKLRATLDEYTTRVGQQAIVLCISPSKPNALFKVFGAAPLENVVRKYKSMILEDLETALAEHAPPPSEISSELPPLTIDGIPVSVDKMTQAQLRAFIPEMLKYSTGRGKPGWGKESCKPIWWPDDIPWANVRSDVRTEEQKQRVSWTQALRTIVKNCYKQHGREDLLYAFDDQQPQQQHIATSATHSIAHLVPSQTVVQTISNPDGTVSLIQVGTGATVATLADASELPGTVTVAQVNYSTVTDGEVEQNWATLQGGEMTIQTTQASEATQAVASLAEAAVAASQEMQQGATVTMALNSEAAAHAVATLAEATLHGGGQIVLAGETAAAVGALTGVPDANGLVQIPVSMYQTVVTSLAQGNRPVQVAMAPVTTRIDNSMTLDGQAVEVVTLEQ</sequence>
<comment type="similarity">
    <text evidence="2">Belongs to the NRF1/Ewg family.</text>
</comment>
<feature type="region of interest" description="Disordered" evidence="7">
    <location>
        <begin position="38"/>
        <end position="61"/>
    </location>
</feature>
<evidence type="ECO:0000256" key="5">
    <source>
        <dbReference type="ARBA" id="ARBA00023163"/>
    </source>
</evidence>
<dbReference type="InterPro" id="IPR039142">
    <property type="entry name" value="NRF1/Ewg"/>
</dbReference>